<accession>A0A9P6W9B5</accession>
<feature type="compositionally biased region" description="Basic and acidic residues" evidence="8">
    <location>
        <begin position="39"/>
        <end position="49"/>
    </location>
</feature>
<gene>
    <name evidence="10" type="primary">SWC4</name>
    <name evidence="10" type="ORF">C6P46_005498</name>
</gene>
<dbReference type="Pfam" id="PF16282">
    <property type="entry name" value="SANT_DAMP1_like"/>
    <property type="match status" value="1"/>
</dbReference>
<evidence type="ECO:0000256" key="8">
    <source>
        <dbReference type="SAM" id="MobiDB-lite"/>
    </source>
</evidence>
<dbReference type="OrthoDB" id="19740at2759"/>
<evidence type="ECO:0000256" key="3">
    <source>
        <dbReference type="ARBA" id="ARBA00019132"/>
    </source>
</evidence>
<comment type="caution">
    <text evidence="10">The sequence shown here is derived from an EMBL/GenBank/DDBJ whole genome shotgun (WGS) entry which is preliminary data.</text>
</comment>
<keyword evidence="11" id="KW-1185">Reference proteome</keyword>
<sequence>MKLVNAVIMLYDTSDKKGRPVRLYGRTRRQYAVPSPVPRKVEKDRENLKWARPRRRPLTSTSAREAHEAPNRRTSGRMTSRDVRDIMQLGPAPTASSSSLLQPAPSSRRGGGPPGPPAKRLDGITRELYALIGDNQPALALAQPVKPKFKERTKAVRRPAHWSRIGFTNPARAAALSGDADAETQARRKLVLRHWVKDLTSTLVDGAPDNKFAKFNTSSQPYSYNDAEYDAWLKVDDWTKPETDHLFSLARQYDLRFIVMADRWELPKERSVDELKNRYYAVCRTLAANRPAPEVADPAEKEKADKARQDTVASFSFDINRETERKNYLRSLLSRTPAQIAEEDFLYVESRRIEQNYHKIASERAELLHLLGGREGVGIAGSGVQLGVGGGVKGISQSAKDAEKRKKGPGWEMVAGVNALPEGWAGEGSKRRITAAEDAALCIERHPIPTGIAPKASNAPPSQLRSGRLAPIKSGLANKVSAALTETGLSTSLIMPTKGNISKLDDLQAALSQMLELKKAVDRIQGEIRVHKKKRSQLLGEEEPVIKGEDEDDSKGHANRNKRSASVASSTVSTKRARH</sequence>
<name>A0A9P6W9B5_RHOMI</name>
<dbReference type="GO" id="GO:0003714">
    <property type="term" value="F:transcription corepressor activity"/>
    <property type="evidence" value="ECO:0007669"/>
    <property type="project" value="TreeGrafter"/>
</dbReference>
<dbReference type="Gene3D" id="1.10.10.60">
    <property type="entry name" value="Homeodomain-like"/>
    <property type="match status" value="1"/>
</dbReference>
<feature type="region of interest" description="Disordered" evidence="8">
    <location>
        <begin position="531"/>
        <end position="579"/>
    </location>
</feature>
<dbReference type="GO" id="GO:0000122">
    <property type="term" value="P:negative regulation of transcription by RNA polymerase II"/>
    <property type="evidence" value="ECO:0007669"/>
    <property type="project" value="TreeGrafter"/>
</dbReference>
<evidence type="ECO:0000256" key="4">
    <source>
        <dbReference type="ARBA" id="ARBA00022853"/>
    </source>
</evidence>
<reference evidence="10 11" key="1">
    <citation type="submission" date="2020-11" db="EMBL/GenBank/DDBJ databases">
        <title>Kefir isolates.</title>
        <authorList>
            <person name="Marcisauskas S."/>
            <person name="Kim Y."/>
            <person name="Blasche S."/>
        </authorList>
    </citation>
    <scope>NUCLEOTIDE SEQUENCE [LARGE SCALE GENOMIC DNA]</scope>
    <source>
        <strain evidence="10 11">KR</strain>
    </source>
</reference>
<evidence type="ECO:0000313" key="10">
    <source>
        <dbReference type="EMBL" id="KAG0666147.1"/>
    </source>
</evidence>
<keyword evidence="7" id="KW-0539">Nucleus</keyword>
<feature type="domain" description="DAMP1 SANT/Myb-like" evidence="9">
    <location>
        <begin position="211"/>
        <end position="286"/>
    </location>
</feature>
<evidence type="ECO:0000256" key="2">
    <source>
        <dbReference type="ARBA" id="ARBA00006918"/>
    </source>
</evidence>
<dbReference type="GO" id="GO:0035267">
    <property type="term" value="C:NuA4 histone acetyltransferase complex"/>
    <property type="evidence" value="ECO:0007669"/>
    <property type="project" value="InterPro"/>
</dbReference>
<dbReference type="GO" id="GO:0006281">
    <property type="term" value="P:DNA repair"/>
    <property type="evidence" value="ECO:0007669"/>
    <property type="project" value="InterPro"/>
</dbReference>
<evidence type="ECO:0000256" key="6">
    <source>
        <dbReference type="ARBA" id="ARBA00023163"/>
    </source>
</evidence>
<protein>
    <recommendedName>
        <fullName evidence="3">SWR1-complex protein 4</fullName>
    </recommendedName>
</protein>
<feature type="compositionally biased region" description="Low complexity" evidence="8">
    <location>
        <begin position="564"/>
        <end position="579"/>
    </location>
</feature>
<dbReference type="GO" id="GO:0000812">
    <property type="term" value="C:Swr1 complex"/>
    <property type="evidence" value="ECO:0007669"/>
    <property type="project" value="TreeGrafter"/>
</dbReference>
<evidence type="ECO:0000256" key="1">
    <source>
        <dbReference type="ARBA" id="ARBA00004123"/>
    </source>
</evidence>
<dbReference type="InterPro" id="IPR027109">
    <property type="entry name" value="Swc4/Dmap1"/>
</dbReference>
<evidence type="ECO:0000313" key="11">
    <source>
        <dbReference type="Proteomes" id="UP000777482"/>
    </source>
</evidence>
<proteinExistence type="inferred from homology"/>
<dbReference type="InterPro" id="IPR032563">
    <property type="entry name" value="DAMP1_SANT-like"/>
</dbReference>
<dbReference type="PANTHER" id="PTHR12855">
    <property type="entry name" value="DNA METHYLTRANSFERASE 1-ASSOCIATED PROTEIN 1 FAMILY MEMBER"/>
    <property type="match status" value="1"/>
</dbReference>
<dbReference type="FunFam" id="1.10.10.60:FF:000087">
    <property type="entry name" value="DNA methyltransferase 1-associated protein 1"/>
    <property type="match status" value="1"/>
</dbReference>
<comment type="subcellular location">
    <subcellularLocation>
        <location evidence="1">Nucleus</location>
    </subcellularLocation>
</comment>
<evidence type="ECO:0000256" key="5">
    <source>
        <dbReference type="ARBA" id="ARBA00023015"/>
    </source>
</evidence>
<evidence type="ECO:0000259" key="9">
    <source>
        <dbReference type="Pfam" id="PF16282"/>
    </source>
</evidence>
<dbReference type="PANTHER" id="PTHR12855:SF10">
    <property type="entry name" value="DNA METHYLTRANSFERASE 1-ASSOCIATED PROTEIN 1"/>
    <property type="match status" value="1"/>
</dbReference>
<keyword evidence="6" id="KW-0804">Transcription</keyword>
<comment type="similarity">
    <text evidence="2">Belongs to the SWC4 family.</text>
</comment>
<keyword evidence="4" id="KW-0156">Chromatin regulator</keyword>
<keyword evidence="5" id="KW-0805">Transcription regulation</keyword>
<dbReference type="GO" id="GO:0006338">
    <property type="term" value="P:chromatin remodeling"/>
    <property type="evidence" value="ECO:0007669"/>
    <property type="project" value="InterPro"/>
</dbReference>
<organism evidence="10 11">
    <name type="scientific">Rhodotorula mucilaginosa</name>
    <name type="common">Yeast</name>
    <name type="synonym">Rhodotorula rubra</name>
    <dbReference type="NCBI Taxonomy" id="5537"/>
    <lineage>
        <taxon>Eukaryota</taxon>
        <taxon>Fungi</taxon>
        <taxon>Dikarya</taxon>
        <taxon>Basidiomycota</taxon>
        <taxon>Pucciniomycotina</taxon>
        <taxon>Microbotryomycetes</taxon>
        <taxon>Sporidiobolales</taxon>
        <taxon>Sporidiobolaceae</taxon>
        <taxon>Rhodotorula</taxon>
    </lineage>
</organism>
<feature type="region of interest" description="Disordered" evidence="8">
    <location>
        <begin position="34"/>
        <end position="121"/>
    </location>
</feature>
<dbReference type="EMBL" id="PUHQ01000006">
    <property type="protein sequence ID" value="KAG0666147.1"/>
    <property type="molecule type" value="Genomic_DNA"/>
</dbReference>
<evidence type="ECO:0000256" key="7">
    <source>
        <dbReference type="ARBA" id="ARBA00023242"/>
    </source>
</evidence>
<dbReference type="Proteomes" id="UP000777482">
    <property type="component" value="Unassembled WGS sequence"/>
</dbReference>
<feature type="compositionally biased region" description="Low complexity" evidence="8">
    <location>
        <begin position="89"/>
        <end position="108"/>
    </location>
</feature>
<dbReference type="AlphaFoldDB" id="A0A9P6W9B5"/>